<protein>
    <recommendedName>
        <fullName evidence="2">Sialate O-acetylesterase domain-containing protein</fullName>
    </recommendedName>
</protein>
<dbReference type="Gene3D" id="3.40.50.1110">
    <property type="entry name" value="SGNH hydrolase"/>
    <property type="match status" value="1"/>
</dbReference>
<reference evidence="3" key="1">
    <citation type="journal article" date="2014" name="Int. J. Syst. Evol. Microbiol.">
        <title>Complete genome sequence of Corynebacterium casei LMG S-19264T (=DSM 44701T), isolated from a smear-ripened cheese.</title>
        <authorList>
            <consortium name="US DOE Joint Genome Institute (JGI-PGF)"/>
            <person name="Walter F."/>
            <person name="Albersmeier A."/>
            <person name="Kalinowski J."/>
            <person name="Ruckert C."/>
        </authorList>
    </citation>
    <scope>NUCLEOTIDE SEQUENCE</scope>
    <source>
        <strain evidence="3">CGMCC 1.3617</strain>
    </source>
</reference>
<dbReference type="InterPro" id="IPR005181">
    <property type="entry name" value="SASA"/>
</dbReference>
<sequence>MVLRYADRVRHATLSVGTGQLVLGQSPAGYQTLDDAGIAIGDTTDISIEDPLTGAWEVTRATRVGVDQVARGDLQDSSTGGRISFGAGVKWVTIVLPAAKITEGKDAAEAAASAAQASEVAAAAAEAAAVPAASTALTAAQDANAAADRAIATADSIRGDPTEQTIALAVVDDTGNTALELTGDAKEFRVAGAALRRNDDASVELLRHDGVGFSVKLTGDGVQVADQEHVAAPPGIQWAVADGDGFAGMALLTDGTAQIAGLRIGPTDAGGVELRTPAGDLFYNAGDGIGGLTFSTMARDDVAVAWVDAEGFIGFALRPDGTAIGTGLGGGSTDPGAGGAYSDTEIQARNAANLARAAQVARNTNFTGQRPTATYNHFISYGQSLSIGQEGWPALTVTAPFAGVLSHGLSIRSNGSAGTSVWTPYGSDAFSPLVATVTNLLNSAILTPVEQAALTPGSGEAGETPLEAALISLRRAWNNARAVEDDPDRLFVASATGSGGKSLAELSKPSAWHSRIVDCAAKVRAKALALGGTYCIPAVIWLQGEQDYADGTTKEGYKAGLKQIIADLRADMQVGVAGQDKPFIFMTYQTGGSYSNDALNLAVGMAQFELMLEEPDFFLAAPVYAVTDKGGHLDPNGYRWDGEYFGQALGKILVQGQGWRPLHPTSLTKRGREVLIDFHVPEPPLVWGMPFVTTTATDYPTKGFVVRDNSGDNAITAVEIVADTMVRITLARDPVGTAHLRYAGKATFNGNGCLRDSNPARSFFTYEYSAGTGQYAAADIPALVGQPYPLANWCLAFDLPVIDS</sequence>
<organism evidence="3 4">
    <name type="scientific">Neoroseomonas lacus</name>
    <dbReference type="NCBI Taxonomy" id="287609"/>
    <lineage>
        <taxon>Bacteria</taxon>
        <taxon>Pseudomonadati</taxon>
        <taxon>Pseudomonadota</taxon>
        <taxon>Alphaproteobacteria</taxon>
        <taxon>Acetobacterales</taxon>
        <taxon>Acetobacteraceae</taxon>
        <taxon>Neoroseomonas</taxon>
    </lineage>
</organism>
<proteinExistence type="predicted"/>
<evidence type="ECO:0000259" key="2">
    <source>
        <dbReference type="Pfam" id="PF03629"/>
    </source>
</evidence>
<feature type="domain" description="Sialate O-acetylesterase" evidence="2">
    <location>
        <begin position="497"/>
        <end position="591"/>
    </location>
</feature>
<evidence type="ECO:0000256" key="1">
    <source>
        <dbReference type="ARBA" id="ARBA00022801"/>
    </source>
</evidence>
<name>A0A917KK08_9PROT</name>
<dbReference type="Pfam" id="PF03629">
    <property type="entry name" value="SASA"/>
    <property type="match status" value="1"/>
</dbReference>
<evidence type="ECO:0000313" key="4">
    <source>
        <dbReference type="Proteomes" id="UP000661507"/>
    </source>
</evidence>
<keyword evidence="4" id="KW-1185">Reference proteome</keyword>
<evidence type="ECO:0000313" key="3">
    <source>
        <dbReference type="EMBL" id="GGJ14324.1"/>
    </source>
</evidence>
<dbReference type="Proteomes" id="UP000661507">
    <property type="component" value="Unassembled WGS sequence"/>
</dbReference>
<dbReference type="AlphaFoldDB" id="A0A917KK08"/>
<dbReference type="GO" id="GO:0016788">
    <property type="term" value="F:hydrolase activity, acting on ester bonds"/>
    <property type="evidence" value="ECO:0007669"/>
    <property type="project" value="UniProtKB-ARBA"/>
</dbReference>
<gene>
    <name evidence="3" type="ORF">GCM10011320_21950</name>
</gene>
<accession>A0A917KK08</accession>
<dbReference type="InterPro" id="IPR036514">
    <property type="entry name" value="SGNH_hydro_sf"/>
</dbReference>
<dbReference type="EMBL" id="BMKW01000005">
    <property type="protein sequence ID" value="GGJ14324.1"/>
    <property type="molecule type" value="Genomic_DNA"/>
</dbReference>
<dbReference type="SUPFAM" id="SSF52266">
    <property type="entry name" value="SGNH hydrolase"/>
    <property type="match status" value="1"/>
</dbReference>
<comment type="caution">
    <text evidence="3">The sequence shown here is derived from an EMBL/GenBank/DDBJ whole genome shotgun (WGS) entry which is preliminary data.</text>
</comment>
<keyword evidence="1" id="KW-0378">Hydrolase</keyword>
<reference evidence="3" key="2">
    <citation type="submission" date="2020-09" db="EMBL/GenBank/DDBJ databases">
        <authorList>
            <person name="Sun Q."/>
            <person name="Zhou Y."/>
        </authorList>
    </citation>
    <scope>NUCLEOTIDE SEQUENCE</scope>
    <source>
        <strain evidence="3">CGMCC 1.3617</strain>
    </source>
</reference>